<protein>
    <submittedName>
        <fullName evidence="3">Uncharacterized protein</fullName>
    </submittedName>
</protein>
<gene>
    <name evidence="3" type="ORF">PENTCL1PPCAC_22024</name>
</gene>
<dbReference type="InterPro" id="IPR014347">
    <property type="entry name" value="Tautomerase/MIF_sf"/>
</dbReference>
<dbReference type="SUPFAM" id="SSF55331">
    <property type="entry name" value="Tautomerase/MIF"/>
    <property type="match status" value="1"/>
</dbReference>
<proteinExistence type="inferred from homology"/>
<feature type="signal peptide" evidence="2">
    <location>
        <begin position="1"/>
        <end position="17"/>
    </location>
</feature>
<dbReference type="Proteomes" id="UP001432027">
    <property type="component" value="Unassembled WGS sequence"/>
</dbReference>
<keyword evidence="2" id="KW-0732">Signal</keyword>
<dbReference type="AlphaFoldDB" id="A0AAV5U0Y3"/>
<dbReference type="Gene3D" id="3.30.429.10">
    <property type="entry name" value="Macrophage Migration Inhibitory Factor"/>
    <property type="match status" value="1"/>
</dbReference>
<evidence type="ECO:0000313" key="4">
    <source>
        <dbReference type="Proteomes" id="UP001432027"/>
    </source>
</evidence>
<sequence length="188" mass="21100">RPLLLTITLIALSSIECQDMRGEKVLLFSNSTCPETPWYFLCRCDDGSDEDLHSCGLTRDGMAVFTLHTNIKSDEISPDFLSQLSAKIAELLQITGNALIVHVIGDEKLAIGGKSEAPNGFASLDSYRSLKKSKLLAIRDFIARRLGITFDRLFIDTVKHQPIRRHKIMDAQTLNDKERLRIRTDAVL</sequence>
<keyword evidence="4" id="KW-1185">Reference proteome</keyword>
<accession>A0AAV5U0Y3</accession>
<organism evidence="3 4">
    <name type="scientific">Pristionchus entomophagus</name>
    <dbReference type="NCBI Taxonomy" id="358040"/>
    <lineage>
        <taxon>Eukaryota</taxon>
        <taxon>Metazoa</taxon>
        <taxon>Ecdysozoa</taxon>
        <taxon>Nematoda</taxon>
        <taxon>Chromadorea</taxon>
        <taxon>Rhabditida</taxon>
        <taxon>Rhabditina</taxon>
        <taxon>Diplogasteromorpha</taxon>
        <taxon>Diplogasteroidea</taxon>
        <taxon>Neodiplogasteridae</taxon>
        <taxon>Pristionchus</taxon>
    </lineage>
</organism>
<feature type="chain" id="PRO_5043775379" evidence="2">
    <location>
        <begin position="18"/>
        <end position="188"/>
    </location>
</feature>
<reference evidence="3" key="1">
    <citation type="submission" date="2023-10" db="EMBL/GenBank/DDBJ databases">
        <title>Genome assembly of Pristionchus species.</title>
        <authorList>
            <person name="Yoshida K."/>
            <person name="Sommer R.J."/>
        </authorList>
    </citation>
    <scope>NUCLEOTIDE SEQUENCE</scope>
    <source>
        <strain evidence="3">RS0144</strain>
    </source>
</reference>
<feature type="non-terminal residue" evidence="3">
    <location>
        <position position="1"/>
    </location>
</feature>
<dbReference type="EMBL" id="BTSX01000005">
    <property type="protein sequence ID" value="GMS99849.1"/>
    <property type="molecule type" value="Genomic_DNA"/>
</dbReference>
<comment type="similarity">
    <text evidence="1">Belongs to the MIF family.</text>
</comment>
<dbReference type="InterPro" id="IPR001398">
    <property type="entry name" value="Macrophage_inhib_fac"/>
</dbReference>
<dbReference type="Pfam" id="PF01187">
    <property type="entry name" value="MIF"/>
    <property type="match status" value="1"/>
</dbReference>
<comment type="caution">
    <text evidence="3">The sequence shown here is derived from an EMBL/GenBank/DDBJ whole genome shotgun (WGS) entry which is preliminary data.</text>
</comment>
<evidence type="ECO:0000256" key="2">
    <source>
        <dbReference type="SAM" id="SignalP"/>
    </source>
</evidence>
<name>A0AAV5U0Y3_9BILA</name>
<evidence type="ECO:0000313" key="3">
    <source>
        <dbReference type="EMBL" id="GMS99849.1"/>
    </source>
</evidence>
<evidence type="ECO:0000256" key="1">
    <source>
        <dbReference type="ARBA" id="ARBA00005851"/>
    </source>
</evidence>